<proteinExistence type="predicted"/>
<comment type="caution">
    <text evidence="1">The sequence shown here is derived from an EMBL/GenBank/DDBJ whole genome shotgun (WGS) entry which is preliminary data.</text>
</comment>
<sequence>MMTWAVHRNSIAPDDLKVTLSLTESSWKLALERADRKLKVDWGTYGFHFETELPHYRHQVQWPDLQSPSQAVQAIAFFEQQLGVTFLRKVFLQGSLSQAITDRARLAQWLGLTPDDFN</sequence>
<accession>A0ABM8ZTF8</accession>
<protein>
    <submittedName>
        <fullName evidence="1">Uncharacterized protein</fullName>
    </submittedName>
</protein>
<keyword evidence="2" id="KW-1185">Reference proteome</keyword>
<organism evidence="1 2">
    <name type="scientific">Vibrio stylophorae</name>
    <dbReference type="NCBI Taxonomy" id="659351"/>
    <lineage>
        <taxon>Bacteria</taxon>
        <taxon>Pseudomonadati</taxon>
        <taxon>Pseudomonadota</taxon>
        <taxon>Gammaproteobacteria</taxon>
        <taxon>Vibrionales</taxon>
        <taxon>Vibrionaceae</taxon>
        <taxon>Vibrio</taxon>
    </lineage>
</organism>
<name>A0ABM8ZTF8_9VIBR</name>
<reference evidence="1" key="1">
    <citation type="submission" date="2021-11" db="EMBL/GenBank/DDBJ databases">
        <authorList>
            <person name="Rodrigo-Torres L."/>
            <person name="Arahal R. D."/>
            <person name="Lucena T."/>
        </authorList>
    </citation>
    <scope>NUCLEOTIDE SEQUENCE</scope>
    <source>
        <strain evidence="1">CECT 7929</strain>
    </source>
</reference>
<dbReference type="Proteomes" id="UP000838672">
    <property type="component" value="Unassembled WGS sequence"/>
</dbReference>
<evidence type="ECO:0000313" key="1">
    <source>
        <dbReference type="EMBL" id="CAH0533573.1"/>
    </source>
</evidence>
<gene>
    <name evidence="1" type="ORF">VST7929_01443</name>
</gene>
<evidence type="ECO:0000313" key="2">
    <source>
        <dbReference type="Proteomes" id="UP000838672"/>
    </source>
</evidence>
<dbReference type="EMBL" id="CAKLDI010000001">
    <property type="protein sequence ID" value="CAH0533573.1"/>
    <property type="molecule type" value="Genomic_DNA"/>
</dbReference>